<evidence type="ECO:0000313" key="2">
    <source>
        <dbReference type="EMBL" id="OAQ90325.1"/>
    </source>
</evidence>
<organism evidence="2 3">
    <name type="scientific">Purpureocillium lilacinum</name>
    <name type="common">Paecilomyces lilacinus</name>
    <dbReference type="NCBI Taxonomy" id="33203"/>
    <lineage>
        <taxon>Eukaryota</taxon>
        <taxon>Fungi</taxon>
        <taxon>Dikarya</taxon>
        <taxon>Ascomycota</taxon>
        <taxon>Pezizomycotina</taxon>
        <taxon>Sordariomycetes</taxon>
        <taxon>Hypocreomycetidae</taxon>
        <taxon>Hypocreales</taxon>
        <taxon>Ophiocordycipitaceae</taxon>
        <taxon>Purpureocillium</taxon>
    </lineage>
</organism>
<name>A0A179HIZ4_PURLI</name>
<sequence length="199" mass="21021">MADKEPIRVVICGKSEEVGRGIIAGLQPEVEGKPIHSMTHTVSQQLLLRREILRTLSQGENTDSPARASPTLVIHFGLSPAALAAELPAVLAGRAPASASSGLGTGNYQEEEGGRPRRPRAVVFGGAWDGADVETVRAAVRGCGGEGDGVVMLRHDGRKPSPPLGPAYGPHVVQRVKDVLGRLVRGEEVEWAGEGVVWY</sequence>
<dbReference type="EMBL" id="LSBI01000004">
    <property type="protein sequence ID" value="OAQ90325.1"/>
    <property type="molecule type" value="Genomic_DNA"/>
</dbReference>
<proteinExistence type="predicted"/>
<accession>A0A179HIZ4</accession>
<evidence type="ECO:0000256" key="1">
    <source>
        <dbReference type="SAM" id="MobiDB-lite"/>
    </source>
</evidence>
<feature type="region of interest" description="Disordered" evidence="1">
    <location>
        <begin position="96"/>
        <end position="119"/>
    </location>
</feature>
<dbReference type="AlphaFoldDB" id="A0A179HIZ4"/>
<feature type="compositionally biased region" description="Polar residues" evidence="1">
    <location>
        <begin position="98"/>
        <end position="108"/>
    </location>
</feature>
<comment type="caution">
    <text evidence="2">The sequence shown here is derived from an EMBL/GenBank/DDBJ whole genome shotgun (WGS) entry which is preliminary data.</text>
</comment>
<dbReference type="Proteomes" id="UP000078340">
    <property type="component" value="Unassembled WGS sequence"/>
</dbReference>
<reference evidence="2 3" key="1">
    <citation type="submission" date="2016-02" db="EMBL/GenBank/DDBJ databases">
        <title>Biosynthesis of antibiotic leucinostatins and their inhibition on Phytophthora in bio-control Purpureocillium lilacinum.</title>
        <authorList>
            <person name="Wang G."/>
            <person name="Liu Z."/>
            <person name="Lin R."/>
            <person name="Li E."/>
            <person name="Mao Z."/>
            <person name="Ling J."/>
            <person name="Yin W."/>
            <person name="Xie B."/>
        </authorList>
    </citation>
    <scope>NUCLEOTIDE SEQUENCE [LARGE SCALE GENOMIC DNA]</scope>
    <source>
        <strain evidence="2">PLFJ-1</strain>
    </source>
</reference>
<evidence type="ECO:0000313" key="3">
    <source>
        <dbReference type="Proteomes" id="UP000078340"/>
    </source>
</evidence>
<protein>
    <submittedName>
        <fullName evidence="2">Uncharacterized protein</fullName>
    </submittedName>
</protein>
<gene>
    <name evidence="2" type="ORF">VFPFJ_04484</name>
</gene>